<keyword evidence="3" id="KW-1185">Reference proteome</keyword>
<name>A0ABQ9XWC2_9EUKA</name>
<comment type="caution">
    <text evidence="2">The sequence shown here is derived from an EMBL/GenBank/DDBJ whole genome shotgun (WGS) entry which is preliminary data.</text>
</comment>
<evidence type="ECO:0000313" key="3">
    <source>
        <dbReference type="Proteomes" id="UP001281761"/>
    </source>
</evidence>
<gene>
    <name evidence="2" type="ORF">BLNAU_9313</name>
</gene>
<dbReference type="Proteomes" id="UP001281761">
    <property type="component" value="Unassembled WGS sequence"/>
</dbReference>
<dbReference type="EMBL" id="JARBJD010000063">
    <property type="protein sequence ID" value="KAK2955777.1"/>
    <property type="molecule type" value="Genomic_DNA"/>
</dbReference>
<sequence>MGTLVFRSFVHLFADENIQFVRRWIAIAPPFQGGTHVLRALLFGYNLGLPKFVISPNLMQLMEQVIMLPFWFRTLTDLPSTSELTLKSREKDDLTFNGLINQTDGTCMDCEAVDTLEEEEAMFEHIWGNTLFHSQIKGNLILSLELREKMVMNNGEGDYVSSRYTPTASERDLTNPIFPPFPTTQMMSPNHPPPQPRRSLHVFPDESRNAFDLFATQKQDPPQKGTHTHDFKRVALLPFVERKDAGESSLKSRILAGVFDVLSTTEYRLRRENDKKARDRFQESWQKALERSDELKFNQDDDEFDLMRSAEDSSGRTRQSPSARYTLIRVNCHPTNSFYETLRNESDSTEHNPLLFYHTKPELSHIHSVHSTHSRLIHSTLVETHVLPKPIPTQPFASFDRVCLSLESSHHFFPSRAEHGLQHRHPPVSRPALWCPLCPLPLPRNLRKHTWDGDRTVLTFCAVMGLPLPFVSVKKDRVEEKKKGFFEIGALPAKISTQRAPKKTLWKTKDVPFAFTQPSSGFGFPEAEQMEGEERSE</sequence>
<organism evidence="2 3">
    <name type="scientific">Blattamonas nauphoetae</name>
    <dbReference type="NCBI Taxonomy" id="2049346"/>
    <lineage>
        <taxon>Eukaryota</taxon>
        <taxon>Metamonada</taxon>
        <taxon>Preaxostyla</taxon>
        <taxon>Oxymonadida</taxon>
        <taxon>Blattamonas</taxon>
    </lineage>
</organism>
<proteinExistence type="predicted"/>
<protein>
    <submittedName>
        <fullName evidence="2">Uncharacterized protein</fullName>
    </submittedName>
</protein>
<accession>A0ABQ9XWC2</accession>
<reference evidence="2 3" key="1">
    <citation type="journal article" date="2022" name="bioRxiv">
        <title>Genomics of Preaxostyla Flagellates Illuminates Evolutionary Transitions and the Path Towards Mitochondrial Loss.</title>
        <authorList>
            <person name="Novak L.V.F."/>
            <person name="Treitli S.C."/>
            <person name="Pyrih J."/>
            <person name="Halakuc P."/>
            <person name="Pipaliya S.V."/>
            <person name="Vacek V."/>
            <person name="Brzon O."/>
            <person name="Soukal P."/>
            <person name="Eme L."/>
            <person name="Dacks J.B."/>
            <person name="Karnkowska A."/>
            <person name="Elias M."/>
            <person name="Hampl V."/>
        </authorList>
    </citation>
    <scope>NUCLEOTIDE SEQUENCE [LARGE SCALE GENOMIC DNA]</scope>
    <source>
        <strain evidence="2">NAU3</strain>
        <tissue evidence="2">Gut</tissue>
    </source>
</reference>
<evidence type="ECO:0000256" key="1">
    <source>
        <dbReference type="SAM" id="MobiDB-lite"/>
    </source>
</evidence>
<feature type="region of interest" description="Disordered" evidence="1">
    <location>
        <begin position="517"/>
        <end position="537"/>
    </location>
</feature>
<evidence type="ECO:0000313" key="2">
    <source>
        <dbReference type="EMBL" id="KAK2955777.1"/>
    </source>
</evidence>